<keyword evidence="2" id="KW-1185">Reference proteome</keyword>
<sequence length="576" mass="59305">MVSLSMAQVRTILTGAKGELTLTPQQLAHESALELFDDYLFTDALTVHDPEVDLEALTVTGRLALAGHGADLPCTLRFLGDAQGADVSAVVLDAQLPDWRFRLGDLDLDLGFLGTVWKAGRLHAVLTLALSEDGGSAVAPRCVVRMPGIGAGHQQWEFDVAASGASTVTASLTPGEGISLSTLADLAQLPFGSGADFALPAEIPVAAPRIRQIQVVADTDRRRLCSVWSRVGLADHVAVIPGTAELTAVEAEFTLTFPEGGPVRTRAALRAGIGVHGYTLGGTITVPELEVVAEAAGPFPDTGTPAEFASGSGLESLPVAHATVRADLREGSYALALGYAAPAASGSGFVLENAALEIAGHRSGAPDVRIHGELAIGSARIRAVAARTTDGRWELAGSVRHVDFAPVADWLSEHMGVTVPEFLRGVVLDDLSVARRADGSLEFSADSLFSLGSRKTALLISAASGTGPGTGHLEATLSIDLPAAEPMVLELQAQAGGRVRASWQGDAAASVTDLVEWLGGTVDGSVRNLLPEVTRLDLMAGDGGVVVAADAGTVRAVFATAPSGATPAPLADTHRG</sequence>
<gene>
    <name evidence="1" type="ORF">AF335_07465</name>
</gene>
<dbReference type="Proteomes" id="UP000235945">
    <property type="component" value="Unassembled WGS sequence"/>
</dbReference>
<dbReference type="AlphaFoldDB" id="A0A2N8P076"/>
<name>A0A2N8P076_STREU</name>
<protein>
    <submittedName>
        <fullName evidence="1">Uncharacterized protein</fullName>
    </submittedName>
</protein>
<evidence type="ECO:0000313" key="2">
    <source>
        <dbReference type="Proteomes" id="UP000235945"/>
    </source>
</evidence>
<evidence type="ECO:0000313" key="1">
    <source>
        <dbReference type="EMBL" id="PNE34425.1"/>
    </source>
</evidence>
<accession>A0A2N8P076</accession>
<reference evidence="2" key="1">
    <citation type="submission" date="2015-07" db="EMBL/GenBank/DDBJ databases">
        <authorList>
            <person name="Graham D.E."/>
            <person name="Giannone R.J."/>
            <person name="Gulvik C.A."/>
            <person name="Hettich R.L."/>
            <person name="Klingeman D.M."/>
            <person name="Mahan K.M."/>
            <person name="Parry R.J."/>
            <person name="Spain J.C."/>
        </authorList>
    </citation>
    <scope>NUCLEOTIDE SEQUENCE [LARGE SCALE GENOMIC DNA]</scope>
    <source>
        <strain evidence="2">ATCC 27428</strain>
    </source>
</reference>
<dbReference type="EMBL" id="LGUI01000002">
    <property type="protein sequence ID" value="PNE34425.1"/>
    <property type="molecule type" value="Genomic_DNA"/>
</dbReference>
<comment type="caution">
    <text evidence="1">The sequence shown here is derived from an EMBL/GenBank/DDBJ whole genome shotgun (WGS) entry which is preliminary data.</text>
</comment>
<organism evidence="1 2">
    <name type="scientific">Streptomyces eurocidicus</name>
    <name type="common">Streptoverticillium eurocidicus</name>
    <dbReference type="NCBI Taxonomy" id="66423"/>
    <lineage>
        <taxon>Bacteria</taxon>
        <taxon>Bacillati</taxon>
        <taxon>Actinomycetota</taxon>
        <taxon>Actinomycetes</taxon>
        <taxon>Kitasatosporales</taxon>
        <taxon>Streptomycetaceae</taxon>
        <taxon>Streptomyces</taxon>
    </lineage>
</organism>
<proteinExistence type="predicted"/>